<evidence type="ECO:0000313" key="3">
    <source>
        <dbReference type="Proteomes" id="UP000285286"/>
    </source>
</evidence>
<reference evidence="2 3" key="1">
    <citation type="submission" date="2016-10" db="EMBL/GenBank/DDBJ databases">
        <title>Comparative genome analysis of multiple Pseudomonas spp. focuses on biocontrol and plant growth promoting traits.</title>
        <authorList>
            <person name="Tao X.-Y."/>
            <person name="Taylor C.G."/>
        </authorList>
    </citation>
    <scope>NUCLEOTIDE SEQUENCE [LARGE SCALE GENOMIC DNA]</scope>
    <source>
        <strain evidence="2 3">15D11</strain>
    </source>
</reference>
<sequence length="173" mass="19092">MKKWKLALVSVVALSLVACEKAPSYEFEGTYFITEGENCTIPASAEDNENYFLEITKQVHNGSVSYSAKLPSVAKAEMPITSVQNASPSKDNELTFSFTHATVPGTMPGSSKMSFEISVVPNKNKENHLWLTKQKAIMVRDEKVSEYDVLDNLRRFFELGKAGACLRKGTATS</sequence>
<dbReference type="Proteomes" id="UP000285286">
    <property type="component" value="Unassembled WGS sequence"/>
</dbReference>
<evidence type="ECO:0008006" key="4">
    <source>
        <dbReference type="Google" id="ProtNLM"/>
    </source>
</evidence>
<dbReference type="RefSeq" id="WP_123566531.1">
    <property type="nucleotide sequence ID" value="NZ_MOAM01000023.1"/>
</dbReference>
<proteinExistence type="predicted"/>
<organism evidence="2 3">
    <name type="scientific">Pseudomonas vranovensis</name>
    <dbReference type="NCBI Taxonomy" id="321661"/>
    <lineage>
        <taxon>Bacteria</taxon>
        <taxon>Pseudomonadati</taxon>
        <taxon>Pseudomonadota</taxon>
        <taxon>Gammaproteobacteria</taxon>
        <taxon>Pseudomonadales</taxon>
        <taxon>Pseudomonadaceae</taxon>
        <taxon>Pseudomonas</taxon>
    </lineage>
</organism>
<accession>A0A423DJH2</accession>
<evidence type="ECO:0000313" key="2">
    <source>
        <dbReference type="EMBL" id="ROL71720.1"/>
    </source>
</evidence>
<protein>
    <recommendedName>
        <fullName evidence="4">Lipoprotein</fullName>
    </recommendedName>
</protein>
<dbReference type="EMBL" id="MOAM01000023">
    <property type="protein sequence ID" value="ROL71720.1"/>
    <property type="molecule type" value="Genomic_DNA"/>
</dbReference>
<feature type="chain" id="PRO_5019006674" description="Lipoprotein" evidence="1">
    <location>
        <begin position="19"/>
        <end position="173"/>
    </location>
</feature>
<evidence type="ECO:0000256" key="1">
    <source>
        <dbReference type="SAM" id="SignalP"/>
    </source>
</evidence>
<keyword evidence="3" id="KW-1185">Reference proteome</keyword>
<feature type="signal peptide" evidence="1">
    <location>
        <begin position="1"/>
        <end position="18"/>
    </location>
</feature>
<keyword evidence="1" id="KW-0732">Signal</keyword>
<comment type="caution">
    <text evidence="2">The sequence shown here is derived from an EMBL/GenBank/DDBJ whole genome shotgun (WGS) entry which is preliminary data.</text>
</comment>
<gene>
    <name evidence="2" type="ORF">BHU25_15490</name>
</gene>
<dbReference type="AlphaFoldDB" id="A0A423DJH2"/>
<dbReference type="PROSITE" id="PS51257">
    <property type="entry name" value="PROKAR_LIPOPROTEIN"/>
    <property type="match status" value="1"/>
</dbReference>
<name>A0A423DJH2_9PSED</name>